<dbReference type="InterPro" id="IPR058240">
    <property type="entry name" value="rSAM_sf"/>
</dbReference>
<name>A0A937FEE3_9CLOT</name>
<evidence type="ECO:0000256" key="7">
    <source>
        <dbReference type="ARBA" id="ARBA00023004"/>
    </source>
</evidence>
<dbReference type="PIRSF" id="PIRSF000371">
    <property type="entry name" value="PFL_act_enz"/>
    <property type="match status" value="1"/>
</dbReference>
<dbReference type="InterPro" id="IPR007197">
    <property type="entry name" value="rSAM"/>
</dbReference>
<gene>
    <name evidence="12" type="ORF">JK634_10835</name>
</gene>
<evidence type="ECO:0000256" key="2">
    <source>
        <dbReference type="ARBA" id="ARBA00009777"/>
    </source>
</evidence>
<dbReference type="GO" id="GO:0016491">
    <property type="term" value="F:oxidoreductase activity"/>
    <property type="evidence" value="ECO:0007669"/>
    <property type="project" value="UniProtKB-KW"/>
</dbReference>
<evidence type="ECO:0000256" key="5">
    <source>
        <dbReference type="ARBA" id="ARBA00022723"/>
    </source>
</evidence>
<dbReference type="CDD" id="cd01335">
    <property type="entry name" value="Radical_SAM"/>
    <property type="match status" value="1"/>
</dbReference>
<dbReference type="Gene3D" id="3.30.70.20">
    <property type="match status" value="1"/>
</dbReference>
<reference evidence="12" key="1">
    <citation type="submission" date="2021-01" db="EMBL/GenBank/DDBJ databases">
        <title>Genome public.</title>
        <authorList>
            <person name="Liu C."/>
            <person name="Sun Q."/>
        </authorList>
    </citation>
    <scope>NUCLEOTIDE SEQUENCE</scope>
    <source>
        <strain evidence="12">YIM B02565</strain>
    </source>
</reference>
<comment type="cofactor">
    <cofactor evidence="1">
        <name>[4Fe-4S] cluster</name>
        <dbReference type="ChEBI" id="CHEBI:49883"/>
    </cofactor>
</comment>
<keyword evidence="8" id="KW-0411">Iron-sulfur</keyword>
<evidence type="ECO:0000256" key="1">
    <source>
        <dbReference type="ARBA" id="ARBA00001966"/>
    </source>
</evidence>
<evidence type="ECO:0000313" key="13">
    <source>
        <dbReference type="Proteomes" id="UP000623681"/>
    </source>
</evidence>
<dbReference type="Proteomes" id="UP000623681">
    <property type="component" value="Unassembled WGS sequence"/>
</dbReference>
<comment type="catalytic activity">
    <reaction evidence="9">
        <text>glycyl-[protein] + reduced [flavodoxin] + S-adenosyl-L-methionine = glycin-2-yl radical-[protein] + semiquinone [flavodoxin] + 5'-deoxyadenosine + L-methionine + H(+)</text>
        <dbReference type="Rhea" id="RHEA:61976"/>
        <dbReference type="Rhea" id="RHEA-COMP:10622"/>
        <dbReference type="Rhea" id="RHEA-COMP:14480"/>
        <dbReference type="Rhea" id="RHEA-COMP:15993"/>
        <dbReference type="Rhea" id="RHEA-COMP:15994"/>
        <dbReference type="ChEBI" id="CHEBI:15378"/>
        <dbReference type="ChEBI" id="CHEBI:17319"/>
        <dbReference type="ChEBI" id="CHEBI:29947"/>
        <dbReference type="ChEBI" id="CHEBI:32722"/>
        <dbReference type="ChEBI" id="CHEBI:57618"/>
        <dbReference type="ChEBI" id="CHEBI:57844"/>
        <dbReference type="ChEBI" id="CHEBI:59789"/>
        <dbReference type="ChEBI" id="CHEBI:140311"/>
    </reaction>
</comment>
<keyword evidence="5" id="KW-0479">Metal-binding</keyword>
<keyword evidence="13" id="KW-1185">Reference proteome</keyword>
<comment type="caution">
    <text evidence="12">The sequence shown here is derived from an EMBL/GenBank/DDBJ whole genome shotgun (WGS) entry which is preliminary data.</text>
</comment>
<evidence type="ECO:0000259" key="11">
    <source>
        <dbReference type="PROSITE" id="PS51918"/>
    </source>
</evidence>
<evidence type="ECO:0000313" key="12">
    <source>
        <dbReference type="EMBL" id="MBL4932304.1"/>
    </source>
</evidence>
<dbReference type="NCBIfam" id="TIGR02494">
    <property type="entry name" value="PFLE_PFLC"/>
    <property type="match status" value="1"/>
</dbReference>
<dbReference type="AlphaFoldDB" id="A0A937FEE3"/>
<dbReference type="SFLD" id="SFLDG01118">
    <property type="entry name" value="activating_enzymes__group_2"/>
    <property type="match status" value="1"/>
</dbReference>
<dbReference type="GO" id="GO:0051539">
    <property type="term" value="F:4 iron, 4 sulfur cluster binding"/>
    <property type="evidence" value="ECO:0007669"/>
    <property type="project" value="UniProtKB-KW"/>
</dbReference>
<dbReference type="PANTHER" id="PTHR30352">
    <property type="entry name" value="PYRUVATE FORMATE-LYASE-ACTIVATING ENZYME"/>
    <property type="match status" value="1"/>
</dbReference>
<keyword evidence="6" id="KW-0560">Oxidoreductase</keyword>
<dbReference type="GO" id="GO:0046872">
    <property type="term" value="F:metal ion binding"/>
    <property type="evidence" value="ECO:0007669"/>
    <property type="project" value="UniProtKB-KW"/>
</dbReference>
<organism evidence="12 13">
    <name type="scientific">Clostridium paridis</name>
    <dbReference type="NCBI Taxonomy" id="2803863"/>
    <lineage>
        <taxon>Bacteria</taxon>
        <taxon>Bacillati</taxon>
        <taxon>Bacillota</taxon>
        <taxon>Clostridia</taxon>
        <taxon>Eubacteriales</taxon>
        <taxon>Clostridiaceae</taxon>
        <taxon>Clostridium</taxon>
    </lineage>
</organism>
<dbReference type="PROSITE" id="PS51918">
    <property type="entry name" value="RADICAL_SAM"/>
    <property type="match status" value="1"/>
</dbReference>
<dbReference type="InterPro" id="IPR013785">
    <property type="entry name" value="Aldolase_TIM"/>
</dbReference>
<dbReference type="InterPro" id="IPR034457">
    <property type="entry name" value="Organic_radical-activating"/>
</dbReference>
<keyword evidence="4" id="KW-0949">S-adenosyl-L-methionine</keyword>
<dbReference type="Pfam" id="PF13353">
    <property type="entry name" value="Fer4_12"/>
    <property type="match status" value="1"/>
</dbReference>
<dbReference type="SFLD" id="SFLDG01066">
    <property type="entry name" value="organic_radical-activating_enz"/>
    <property type="match status" value="1"/>
</dbReference>
<evidence type="ECO:0000256" key="3">
    <source>
        <dbReference type="ARBA" id="ARBA00022485"/>
    </source>
</evidence>
<dbReference type="InterPro" id="IPR017896">
    <property type="entry name" value="4Fe4S_Fe-S-bd"/>
</dbReference>
<keyword evidence="7" id="KW-0408">Iron</keyword>
<feature type="domain" description="Radical SAM core" evidence="11">
    <location>
        <begin position="14"/>
        <end position="290"/>
    </location>
</feature>
<dbReference type="Pfam" id="PF04055">
    <property type="entry name" value="Radical_SAM"/>
    <property type="match status" value="1"/>
</dbReference>
<dbReference type="PROSITE" id="PS00198">
    <property type="entry name" value="4FE4S_FER_1"/>
    <property type="match status" value="1"/>
</dbReference>
<comment type="similarity">
    <text evidence="2">Belongs to the organic radical-activating enzymes family.</text>
</comment>
<proteinExistence type="inferred from homology"/>
<dbReference type="PANTHER" id="PTHR30352:SF4">
    <property type="entry name" value="PYRUVATE FORMATE-LYASE 2-ACTIVATING ENZYME"/>
    <property type="match status" value="1"/>
</dbReference>
<dbReference type="EMBL" id="JAESWA010000022">
    <property type="protein sequence ID" value="MBL4932304.1"/>
    <property type="molecule type" value="Genomic_DNA"/>
</dbReference>
<dbReference type="InterPro" id="IPR017900">
    <property type="entry name" value="4Fe4S_Fe_S_CS"/>
</dbReference>
<evidence type="ECO:0000256" key="6">
    <source>
        <dbReference type="ARBA" id="ARBA00023002"/>
    </source>
</evidence>
<dbReference type="PROSITE" id="PS51379">
    <property type="entry name" value="4FE4S_FER_2"/>
    <property type="match status" value="2"/>
</dbReference>
<evidence type="ECO:0000256" key="9">
    <source>
        <dbReference type="ARBA" id="ARBA00047365"/>
    </source>
</evidence>
<feature type="domain" description="4Fe-4S ferredoxin-type" evidence="10">
    <location>
        <begin position="74"/>
        <end position="103"/>
    </location>
</feature>
<protein>
    <submittedName>
        <fullName evidence="12">Glycyl-radical enzyme activating protein</fullName>
    </submittedName>
</protein>
<keyword evidence="3" id="KW-0004">4Fe-4S</keyword>
<dbReference type="Gene3D" id="3.20.20.70">
    <property type="entry name" value="Aldolase class I"/>
    <property type="match status" value="1"/>
</dbReference>
<dbReference type="SUPFAM" id="SSF54862">
    <property type="entry name" value="4Fe-4S ferredoxins"/>
    <property type="match status" value="1"/>
</dbReference>
<dbReference type="InterPro" id="IPR012839">
    <property type="entry name" value="Organic_radical_activase"/>
</dbReference>
<sequence length="299" mass="33868">MEALICDIEHYAIHDGPGIRTVVFLKGCPLRCLWCSNPETQRGKNQLYYSDVDCISCGRCILSCEDEALILVDGKLKIDHKKCTTCGECIKSCPTSSLKFVAENMTAQEVFEEVYKDEIFYRQSLGGVTVSGGEVLMNADFVIELLTMCKENYISTAVETSGYGEIEKLKELSKVTDTFLFDIKHTNSQSHKELTGVPNEVILNNLKELSRLNKQIIIRIPLIPGLNDDKENISKTIKIAKENNINEIHILPYHTLGMDKYKRLQKEYKLKDLDKRDLGYIETLKAMVEEENIKCIIGG</sequence>
<evidence type="ECO:0000259" key="10">
    <source>
        <dbReference type="PROSITE" id="PS51379"/>
    </source>
</evidence>
<dbReference type="InterPro" id="IPR040074">
    <property type="entry name" value="BssD/PflA/YjjW"/>
</dbReference>
<dbReference type="RefSeq" id="WP_202767669.1">
    <property type="nucleotide sequence ID" value="NZ_JAESWA010000022.1"/>
</dbReference>
<dbReference type="PROSITE" id="PS01087">
    <property type="entry name" value="RADICAL_ACTIVATING"/>
    <property type="match status" value="1"/>
</dbReference>
<dbReference type="InterPro" id="IPR001989">
    <property type="entry name" value="Radical_activat_CS"/>
</dbReference>
<dbReference type="SUPFAM" id="SSF102114">
    <property type="entry name" value="Radical SAM enzymes"/>
    <property type="match status" value="1"/>
</dbReference>
<evidence type="ECO:0000256" key="4">
    <source>
        <dbReference type="ARBA" id="ARBA00022691"/>
    </source>
</evidence>
<feature type="domain" description="4Fe-4S ferredoxin-type" evidence="10">
    <location>
        <begin position="45"/>
        <end position="73"/>
    </location>
</feature>
<dbReference type="SFLD" id="SFLDS00029">
    <property type="entry name" value="Radical_SAM"/>
    <property type="match status" value="1"/>
</dbReference>
<evidence type="ECO:0000256" key="8">
    <source>
        <dbReference type="ARBA" id="ARBA00023014"/>
    </source>
</evidence>
<accession>A0A937FEE3</accession>